<evidence type="ECO:0000313" key="4">
    <source>
        <dbReference type="Proteomes" id="UP000256690"/>
    </source>
</evidence>
<dbReference type="InterPro" id="IPR018961">
    <property type="entry name" value="DnaJ_homolog_subfam-C_membr-28"/>
</dbReference>
<reference evidence="3 4" key="1">
    <citation type="journal article" date="2018" name="IMA Fungus">
        <title>IMA Genome-F 9: Draft genome sequence of Annulohypoxylon stygium, Aspergillus mulundensis, Berkeleyomyces basicola (syn. Thielaviopsis basicola), Ceratocystis smalleyi, two Cercospora beticola strains, Coleophoma cylindrospora, Fusarium fracticaudum, Phialophora cf. hyalina, and Morchella septimelata.</title>
        <authorList>
            <person name="Wingfield B.D."/>
            <person name="Bills G.F."/>
            <person name="Dong Y."/>
            <person name="Huang W."/>
            <person name="Nel W.J."/>
            <person name="Swalarsk-Parry B.S."/>
            <person name="Vaghefi N."/>
            <person name="Wilken P.M."/>
            <person name="An Z."/>
            <person name="de Beer Z.W."/>
            <person name="De Vos L."/>
            <person name="Chen L."/>
            <person name="Duong T.A."/>
            <person name="Gao Y."/>
            <person name="Hammerbacher A."/>
            <person name="Kikkert J.R."/>
            <person name="Li Y."/>
            <person name="Li H."/>
            <person name="Li K."/>
            <person name="Li Q."/>
            <person name="Liu X."/>
            <person name="Ma X."/>
            <person name="Naidoo K."/>
            <person name="Pethybridge S.J."/>
            <person name="Sun J."/>
            <person name="Steenkamp E.T."/>
            <person name="van der Nest M.A."/>
            <person name="van Wyk S."/>
            <person name="Wingfield M.J."/>
            <person name="Xiong C."/>
            <person name="Yue Q."/>
            <person name="Zhang X."/>
        </authorList>
    </citation>
    <scope>NUCLEOTIDE SEQUENCE [LARGE SCALE GENOMIC DNA]</scope>
    <source>
        <strain evidence="3 4">DSM 5745</strain>
    </source>
</reference>
<dbReference type="OrthoDB" id="1922282at2759"/>
<dbReference type="EMBL" id="PVWQ01000010">
    <property type="protein sequence ID" value="RDW70586.1"/>
    <property type="molecule type" value="Genomic_DNA"/>
</dbReference>
<dbReference type="AlphaFoldDB" id="A0A3D8R9C6"/>
<gene>
    <name evidence="3" type="ORF">DSM5745_08097</name>
</gene>
<dbReference type="Proteomes" id="UP000256690">
    <property type="component" value="Unassembled WGS sequence"/>
</dbReference>
<dbReference type="PANTHER" id="PTHR39394">
    <property type="entry name" value="YALI0E31793P"/>
    <property type="match status" value="1"/>
</dbReference>
<name>A0A3D8R9C6_9EURO</name>
<comment type="caution">
    <text evidence="3">The sequence shown here is derived from an EMBL/GenBank/DDBJ whole genome shotgun (WGS) entry which is preliminary data.</text>
</comment>
<sequence>MTRRLSEMAEQAYLEGGRSTRKNLSQAGFSEELKKELEERVAAAAFKNEHAAAHSIANMPESAGQGTRDIAGAAPWTGEESTHDVTLRMLDSSKKPIRTPYKIPKPYQPGPIDTRLTPKPPRHAGLRIADAKERTGIYSLSKSEDVSETEREAMRREMRERFTPGARPMPATLQGLASLANERIEDAVARGQFDKIKRGKGVGTQTDYNANSAFIDTTEYFMNKIIQKQEIVPPWIEKQQELAREVDRFRQRLRVEWRRYAARLVASQGGSLEAQMRRAEAYAAAEVRYAARVKLEKAFLDTESSSSVDDTSTNTTTSTSISEPSTESSATEEILHLPPLRDPQYIANERSFLELSVKTINALARSYNLQAPPVAQKPYLNLERELEACYADVAPSLAEEIRRRATERVRKPVSVGIKAPSVLEHLATSQTTRVYDEDEAKGYGFKQFWQDLFSKK</sequence>
<feature type="region of interest" description="Disordered" evidence="1">
    <location>
        <begin position="304"/>
        <end position="333"/>
    </location>
</feature>
<feature type="region of interest" description="Disordered" evidence="1">
    <location>
        <begin position="59"/>
        <end position="84"/>
    </location>
</feature>
<dbReference type="GeneID" id="38118467"/>
<feature type="compositionally biased region" description="Low complexity" evidence="1">
    <location>
        <begin position="304"/>
        <end position="332"/>
    </location>
</feature>
<dbReference type="STRING" id="1810919.A0A3D8R9C6"/>
<organism evidence="3 4">
    <name type="scientific">Aspergillus mulundensis</name>
    <dbReference type="NCBI Taxonomy" id="1810919"/>
    <lineage>
        <taxon>Eukaryota</taxon>
        <taxon>Fungi</taxon>
        <taxon>Dikarya</taxon>
        <taxon>Ascomycota</taxon>
        <taxon>Pezizomycotina</taxon>
        <taxon>Eurotiomycetes</taxon>
        <taxon>Eurotiomycetidae</taxon>
        <taxon>Eurotiales</taxon>
        <taxon>Aspergillaceae</taxon>
        <taxon>Aspergillus</taxon>
        <taxon>Aspergillus subgen. Nidulantes</taxon>
    </lineage>
</organism>
<protein>
    <recommendedName>
        <fullName evidence="2">DnaJ homologue subfamily C member 28 conserved domain-containing protein</fullName>
    </recommendedName>
</protein>
<feature type="region of interest" description="Disordered" evidence="1">
    <location>
        <begin position="96"/>
        <end position="122"/>
    </location>
</feature>
<evidence type="ECO:0000313" key="3">
    <source>
        <dbReference type="EMBL" id="RDW70586.1"/>
    </source>
</evidence>
<evidence type="ECO:0000256" key="1">
    <source>
        <dbReference type="SAM" id="MobiDB-lite"/>
    </source>
</evidence>
<evidence type="ECO:0000259" key="2">
    <source>
        <dbReference type="Pfam" id="PF09350"/>
    </source>
</evidence>
<accession>A0A3D8R9C6</accession>
<feature type="domain" description="DnaJ homologue subfamily C member 28 conserved" evidence="2">
    <location>
        <begin position="179"/>
        <end position="250"/>
    </location>
</feature>
<dbReference type="PANTHER" id="PTHR39394:SF1">
    <property type="entry name" value="DNAJ HOMOLOGUE SUBFAMILY C MEMBER 28 CONSERVED DOMAIN-CONTAINING PROTEIN"/>
    <property type="match status" value="1"/>
</dbReference>
<feature type="region of interest" description="Disordered" evidence="1">
    <location>
        <begin position="1"/>
        <end position="27"/>
    </location>
</feature>
<proteinExistence type="predicted"/>
<keyword evidence="4" id="KW-1185">Reference proteome</keyword>
<dbReference type="RefSeq" id="XP_026601117.1">
    <property type="nucleotide sequence ID" value="XM_026750113.1"/>
</dbReference>
<dbReference type="Pfam" id="PF09350">
    <property type="entry name" value="DJC28_CD"/>
    <property type="match status" value="1"/>
</dbReference>